<accession>A0A7I7XDB3</accession>
<keyword evidence="2" id="KW-1185">Reference proteome</keyword>
<sequence>MSGRAPRPDRRRLLLQLALVAEASVAAALLHRASATTRPGLAAVSAPVPDAAPSSLVVGDGRTVHLLGLGGTSTEGLLRRIAAEIGAAVDAVVAFWGADWQRDVIIVAAGSEIEFRQLTRGPAGWVDVAAAAVADRVDPVHRSAAGQRVVFSPGAAAMSDYALRIVVRHELFHFASRADTALDAPRWLTEGVADYVGRPATPRPGAASAASLAVLPTEADFATSGDALTLAYDRAWWFARFIAETRGPATLRALYWRAGGAGHPDVGSALTEVLGADEPELMAGLRRWLAT</sequence>
<dbReference type="KEGG" id="mmag:MMAD_12020"/>
<evidence type="ECO:0008006" key="3">
    <source>
        <dbReference type="Google" id="ProtNLM"/>
    </source>
</evidence>
<reference evidence="1 2" key="1">
    <citation type="journal article" date="2019" name="Emerg. Microbes Infect.">
        <title>Comprehensive subspecies identification of 175 nontuberculous mycobacteria species based on 7547 genomic profiles.</title>
        <authorList>
            <person name="Matsumoto Y."/>
            <person name="Kinjo T."/>
            <person name="Motooka D."/>
            <person name="Nabeya D."/>
            <person name="Jung N."/>
            <person name="Uechi K."/>
            <person name="Horii T."/>
            <person name="Iida T."/>
            <person name="Fujita J."/>
            <person name="Nakamura S."/>
        </authorList>
    </citation>
    <scope>NUCLEOTIDE SEQUENCE [LARGE SCALE GENOMIC DNA]</scope>
    <source>
        <strain evidence="1 2">JCM 13574</strain>
    </source>
</reference>
<proteinExistence type="predicted"/>
<organism evidence="1 2">
    <name type="scientific">Mycolicibacterium madagascariense</name>
    <dbReference type="NCBI Taxonomy" id="212765"/>
    <lineage>
        <taxon>Bacteria</taxon>
        <taxon>Bacillati</taxon>
        <taxon>Actinomycetota</taxon>
        <taxon>Actinomycetes</taxon>
        <taxon>Mycobacteriales</taxon>
        <taxon>Mycobacteriaceae</taxon>
        <taxon>Mycolicibacterium</taxon>
    </lineage>
</organism>
<protein>
    <recommendedName>
        <fullName evidence="3">Peptidase</fullName>
    </recommendedName>
</protein>
<dbReference type="Proteomes" id="UP000466517">
    <property type="component" value="Chromosome"/>
</dbReference>
<dbReference type="InterPro" id="IPR006311">
    <property type="entry name" value="TAT_signal"/>
</dbReference>
<dbReference type="AlphaFoldDB" id="A0A7I7XDB3"/>
<dbReference type="PROSITE" id="PS51318">
    <property type="entry name" value="TAT"/>
    <property type="match status" value="1"/>
</dbReference>
<dbReference type="RefSeq" id="WP_163733871.1">
    <property type="nucleotide sequence ID" value="NZ_AP022610.1"/>
</dbReference>
<name>A0A7I7XDB3_9MYCO</name>
<evidence type="ECO:0000313" key="1">
    <source>
        <dbReference type="EMBL" id="BBZ26907.1"/>
    </source>
</evidence>
<dbReference type="EMBL" id="AP022610">
    <property type="protein sequence ID" value="BBZ26907.1"/>
    <property type="molecule type" value="Genomic_DNA"/>
</dbReference>
<gene>
    <name evidence="1" type="ORF">MMAD_12020</name>
</gene>
<evidence type="ECO:0000313" key="2">
    <source>
        <dbReference type="Proteomes" id="UP000466517"/>
    </source>
</evidence>